<dbReference type="AlphaFoldDB" id="A0A4R7W1U1"/>
<dbReference type="Proteomes" id="UP000294927">
    <property type="component" value="Unassembled WGS sequence"/>
</dbReference>
<evidence type="ECO:0000313" key="1">
    <source>
        <dbReference type="EMBL" id="TDV56553.1"/>
    </source>
</evidence>
<accession>A0A4R7W1U1</accession>
<proteinExistence type="predicted"/>
<keyword evidence="2" id="KW-1185">Reference proteome</keyword>
<name>A0A4R7W1U1_9PSEU</name>
<dbReference type="RefSeq" id="WP_133901783.1">
    <property type="nucleotide sequence ID" value="NZ_SOCP01000002.1"/>
</dbReference>
<protein>
    <submittedName>
        <fullName evidence="1">Uncharacterized protein</fullName>
    </submittedName>
</protein>
<evidence type="ECO:0000313" key="2">
    <source>
        <dbReference type="Proteomes" id="UP000294927"/>
    </source>
</evidence>
<dbReference type="EMBL" id="SOCP01000002">
    <property type="protein sequence ID" value="TDV56553.1"/>
    <property type="molecule type" value="Genomic_DNA"/>
</dbReference>
<reference evidence="1 2" key="1">
    <citation type="submission" date="2019-03" db="EMBL/GenBank/DDBJ databases">
        <title>Genomic Encyclopedia of Archaeal and Bacterial Type Strains, Phase II (KMG-II): from individual species to whole genera.</title>
        <authorList>
            <person name="Goeker M."/>
        </authorList>
    </citation>
    <scope>NUCLEOTIDE SEQUENCE [LARGE SCALE GENOMIC DNA]</scope>
    <source>
        <strain evidence="1 2">DSM 45499</strain>
    </source>
</reference>
<sequence length="74" mass="8160">MNGSALTDEHWFPDGTYVFVAGGRYDGDHGRVVSRAPDLRPGSAWVNFSLSGTHLVPTSRLVACDLERECEHSR</sequence>
<comment type="caution">
    <text evidence="1">The sequence shown here is derived from an EMBL/GenBank/DDBJ whole genome shotgun (WGS) entry which is preliminary data.</text>
</comment>
<gene>
    <name evidence="1" type="ORF">CLV71_102620</name>
</gene>
<organism evidence="1 2">
    <name type="scientific">Actinophytocola oryzae</name>
    <dbReference type="NCBI Taxonomy" id="502181"/>
    <lineage>
        <taxon>Bacteria</taxon>
        <taxon>Bacillati</taxon>
        <taxon>Actinomycetota</taxon>
        <taxon>Actinomycetes</taxon>
        <taxon>Pseudonocardiales</taxon>
        <taxon>Pseudonocardiaceae</taxon>
    </lineage>
</organism>
<dbReference type="OrthoDB" id="3628692at2"/>